<feature type="transmembrane region" description="Helical" evidence="6">
    <location>
        <begin position="667"/>
        <end position="688"/>
    </location>
</feature>
<evidence type="ECO:0000256" key="2">
    <source>
        <dbReference type="ARBA" id="ARBA00022475"/>
    </source>
</evidence>
<feature type="transmembrane region" description="Helical" evidence="6">
    <location>
        <begin position="372"/>
        <end position="399"/>
    </location>
</feature>
<feature type="transmembrane region" description="Helical" evidence="6">
    <location>
        <begin position="277"/>
        <end position="298"/>
    </location>
</feature>
<dbReference type="PANTHER" id="PTHR30572">
    <property type="entry name" value="MEMBRANE COMPONENT OF TRANSPORTER-RELATED"/>
    <property type="match status" value="1"/>
</dbReference>
<protein>
    <recommendedName>
        <fullName evidence="11">ABC3 transporter permease protein domain-containing protein</fullName>
    </recommendedName>
</protein>
<feature type="domain" description="MacB-like periplasmic core" evidence="8">
    <location>
        <begin position="20"/>
        <end position="237"/>
    </location>
</feature>
<evidence type="ECO:0000313" key="10">
    <source>
        <dbReference type="Proteomes" id="UP000095552"/>
    </source>
</evidence>
<keyword evidence="2" id="KW-1003">Cell membrane</keyword>
<keyword evidence="4 6" id="KW-1133">Transmembrane helix</keyword>
<name>A0A1E5T306_9BACT</name>
<evidence type="ECO:0000256" key="1">
    <source>
        <dbReference type="ARBA" id="ARBA00004651"/>
    </source>
</evidence>
<organism evidence="9 10">
    <name type="scientific">Roseivirga misakiensis</name>
    <dbReference type="NCBI Taxonomy" id="1563681"/>
    <lineage>
        <taxon>Bacteria</taxon>
        <taxon>Pseudomonadati</taxon>
        <taxon>Bacteroidota</taxon>
        <taxon>Cytophagia</taxon>
        <taxon>Cytophagales</taxon>
        <taxon>Roseivirgaceae</taxon>
        <taxon>Roseivirga</taxon>
    </lineage>
</organism>
<evidence type="ECO:0000313" key="9">
    <source>
        <dbReference type="EMBL" id="OEK05765.1"/>
    </source>
</evidence>
<dbReference type="InterPro" id="IPR003838">
    <property type="entry name" value="ABC3_permease_C"/>
</dbReference>
<evidence type="ECO:0000259" key="8">
    <source>
        <dbReference type="Pfam" id="PF12704"/>
    </source>
</evidence>
<feature type="transmembrane region" description="Helical" evidence="6">
    <location>
        <begin position="21"/>
        <end position="43"/>
    </location>
</feature>
<dbReference type="Proteomes" id="UP000095552">
    <property type="component" value="Unassembled WGS sequence"/>
</dbReference>
<dbReference type="Pfam" id="PF12704">
    <property type="entry name" value="MacB_PCD"/>
    <property type="match status" value="1"/>
</dbReference>
<dbReference type="InterPro" id="IPR025857">
    <property type="entry name" value="MacB_PCD"/>
</dbReference>
<dbReference type="Pfam" id="PF02687">
    <property type="entry name" value="FtsX"/>
    <property type="match status" value="2"/>
</dbReference>
<accession>A0A1E5T306</accession>
<keyword evidence="3 6" id="KW-0812">Transmembrane</keyword>
<comment type="subcellular location">
    <subcellularLocation>
        <location evidence="1">Cell membrane</location>
        <topology evidence="1">Multi-pass membrane protein</topology>
    </subcellularLocation>
</comment>
<dbReference type="AlphaFoldDB" id="A0A1E5T306"/>
<dbReference type="PANTHER" id="PTHR30572:SF18">
    <property type="entry name" value="ABC-TYPE MACROLIDE FAMILY EXPORT SYSTEM PERMEASE COMPONENT 2"/>
    <property type="match status" value="1"/>
</dbReference>
<feature type="domain" description="ABC3 transporter permease C-terminal" evidence="7">
    <location>
        <begin position="667"/>
        <end position="780"/>
    </location>
</feature>
<proteinExistence type="predicted"/>
<dbReference type="InterPro" id="IPR050250">
    <property type="entry name" value="Macrolide_Exporter_MacB"/>
</dbReference>
<dbReference type="OrthoDB" id="905059at2"/>
<sequence length="786" mass="88378">MLKNYFKIAFRNLVKRKVTTFVNLVGLGIGITLTILLILYANYELEYDTFHKSPENTYRLLRTEDLGDNSQIVAKTNPRIMLSVKEEFSEIVNTTLIFKHWDIPLLGDVDNGFYEEDFIFADSSFFDVFGYELIMGDVETALVEPNSIILTETMAEKYFGAENPIGRTIRYQLQYSLKVTGVVKDKGKIGSHFDFDFLASMPTLRQVMNYSILSGSYNGFYSYIQLLPGTDINTFNQKYQLWLADRFPDERIDFQPLLDIHLHSSAISEIEPQSDILFVRVVLIIAIVVIILATINYINSAVSTSIERLKEMGVRMVSGAFGPQIHLQFIFESILTIGIAIIAAFFALYFLIRPFNELLETNLVLDPFSQWDVWLIIAGLILTTAIISGIAPAVVILRMKLTDVLLNVVTIGKIGYLRKGLMVFQFVISVILIVGAFTINRQAAYVKTKDLGFDREGVMVIPIRDMGIHTRFESFKDKALSVAGVTSVSRGNSIPGRPYGSEYYRPDPASPDSILMNIAEIGDDYFETLGIRLLTGIEFEFLKSTDIKPIVVNQTVISAFELDNPTDALGRNIFNMGKKYTIVGVVQDFNYETLHNRIQPLVIHPGEAMEDFMVVRYAGSIAENVSSRIADYWYLNSYEQPFRQSSLTEDMATLYKGEKVWGDIGNISMLASIVIGALGVFGLVSLVVQKRFKEMGLRKVFGASHQNIIGIIYSEFFSILGLTLLVSVPSGYYLSQLWLQDFAYRINVPVDAFVFALALLASVTCLAVLFHTLRALSKNPINALSD</sequence>
<evidence type="ECO:0000256" key="5">
    <source>
        <dbReference type="ARBA" id="ARBA00023136"/>
    </source>
</evidence>
<evidence type="ECO:0008006" key="11">
    <source>
        <dbReference type="Google" id="ProtNLM"/>
    </source>
</evidence>
<feature type="transmembrane region" description="Helical" evidence="6">
    <location>
        <begin position="752"/>
        <end position="770"/>
    </location>
</feature>
<comment type="caution">
    <text evidence="9">The sequence shown here is derived from an EMBL/GenBank/DDBJ whole genome shotgun (WGS) entry which is preliminary data.</text>
</comment>
<feature type="transmembrane region" description="Helical" evidence="6">
    <location>
        <begin position="329"/>
        <end position="352"/>
    </location>
</feature>
<evidence type="ECO:0000256" key="3">
    <source>
        <dbReference type="ARBA" id="ARBA00022692"/>
    </source>
</evidence>
<keyword evidence="10" id="KW-1185">Reference proteome</keyword>
<dbReference type="GO" id="GO:0022857">
    <property type="term" value="F:transmembrane transporter activity"/>
    <property type="evidence" value="ECO:0007669"/>
    <property type="project" value="TreeGrafter"/>
</dbReference>
<reference evidence="9 10" key="1">
    <citation type="submission" date="2016-08" db="EMBL/GenBank/DDBJ databases">
        <title>Draft genome of Fabibacter sp. strain SK-8.</title>
        <authorList>
            <person name="Wong S.-K."/>
            <person name="Hamasaki K."/>
            <person name="Yoshizawa S."/>
        </authorList>
    </citation>
    <scope>NUCLEOTIDE SEQUENCE [LARGE SCALE GENOMIC DNA]</scope>
    <source>
        <strain evidence="9 10">SK-8</strain>
    </source>
</reference>
<evidence type="ECO:0000259" key="7">
    <source>
        <dbReference type="Pfam" id="PF02687"/>
    </source>
</evidence>
<evidence type="ECO:0000256" key="4">
    <source>
        <dbReference type="ARBA" id="ARBA00022989"/>
    </source>
</evidence>
<keyword evidence="5 6" id="KW-0472">Membrane</keyword>
<feature type="transmembrane region" description="Helical" evidence="6">
    <location>
        <begin position="420"/>
        <end position="439"/>
    </location>
</feature>
<dbReference type="RefSeq" id="WP_069834683.1">
    <property type="nucleotide sequence ID" value="NZ_MDGQ01000004.1"/>
</dbReference>
<feature type="domain" description="ABC3 transporter permease C-terminal" evidence="7">
    <location>
        <begin position="284"/>
        <end position="400"/>
    </location>
</feature>
<evidence type="ECO:0000256" key="6">
    <source>
        <dbReference type="SAM" id="Phobius"/>
    </source>
</evidence>
<gene>
    <name evidence="9" type="ORF">BFP71_06490</name>
</gene>
<dbReference type="STRING" id="1563681.BFP71_06490"/>
<feature type="transmembrane region" description="Helical" evidence="6">
    <location>
        <begin position="708"/>
        <end position="732"/>
    </location>
</feature>
<dbReference type="GO" id="GO:0005886">
    <property type="term" value="C:plasma membrane"/>
    <property type="evidence" value="ECO:0007669"/>
    <property type="project" value="UniProtKB-SubCell"/>
</dbReference>
<dbReference type="EMBL" id="MDGQ01000004">
    <property type="protein sequence ID" value="OEK05765.1"/>
    <property type="molecule type" value="Genomic_DNA"/>
</dbReference>